<protein>
    <recommendedName>
        <fullName evidence="3">Capsule synthesis protein CapA domain-containing protein</fullName>
    </recommendedName>
</protein>
<sequence length="633" mass="67061">MPMPRLSTSARHPSTGPLPGRHRSGLGPTPHRSRRGPGALDAVPGTRGRRSVMTQVHVAGAALAGAALVLTACAGTSPPVAVPRAGTDSAQALPDPGYRVRPPHPSVPDGTVTLAFAGDVHFEAHLAGLLGRPRHALGPVERTLAAADLAMVNLESAITTRGTPEAKELEVPDQRYHFRTSPAALDVLDAAGVDVATMANNHGADFGPVGLRDSLAAIRRGPVPVVGIGRDRRAAFTPYLTSVRGTSVAFLAGDGSMREGSSDVWEAGPRNPGIAAAHADRPRALVTAVRAASRRADVVVVYLHWGEELVGCPTHQQRATAQALAEAGADVVLGSHAHVQLGAGWLGGTYVDYGLGNFVWYHDHQPRSGVLRVRVRDGRVVGDDWAPAVIGTDGLPAPLHGSARARAVADWRRLRSCTGLAAGPPRHEHPQHGSTVHARPPYVASVRPIGPALRHRMRFSHHAGCPVPLSDLRHLRMRYVGFDGRAHLGEMVVHAVHAAPVTRVFGRLYDAGFPIRRMRLVDAYRGDDDRSMAADNTSAYNCRRVAGTDTWSEHAYGAAVDVNPVENPWLHGTVDPPAGRRHAGLDRSGSGPLPAGTIGARGVVVRAFAGIGWGWGGAWSTSQDYQHFSAPRR</sequence>
<evidence type="ECO:0000256" key="1">
    <source>
        <dbReference type="ARBA" id="ARBA00005662"/>
    </source>
</evidence>
<reference evidence="4 5" key="1">
    <citation type="submission" date="2019-01" db="EMBL/GenBank/DDBJ databases">
        <title>Nocardioides guangzhouensis sp. nov., an actinobacterium isolated from soil.</title>
        <authorList>
            <person name="Fu Y."/>
            <person name="Cai Y."/>
            <person name="Lin Z."/>
            <person name="Chen P."/>
        </authorList>
    </citation>
    <scope>NUCLEOTIDE SEQUENCE [LARGE SCALE GENOMIC DNA]</scope>
    <source>
        <strain evidence="4 5">130</strain>
    </source>
</reference>
<evidence type="ECO:0000313" key="5">
    <source>
        <dbReference type="Proteomes" id="UP000295198"/>
    </source>
</evidence>
<dbReference type="SUPFAM" id="SSF55166">
    <property type="entry name" value="Hedgehog/DD-peptidase"/>
    <property type="match status" value="1"/>
</dbReference>
<dbReference type="InterPro" id="IPR052169">
    <property type="entry name" value="CW_Biosynth-Accessory"/>
</dbReference>
<dbReference type="AlphaFoldDB" id="A0A4V1XZS5"/>
<evidence type="ECO:0000256" key="2">
    <source>
        <dbReference type="SAM" id="MobiDB-lite"/>
    </source>
</evidence>
<dbReference type="CDD" id="cd07381">
    <property type="entry name" value="MPP_CapA"/>
    <property type="match status" value="1"/>
</dbReference>
<dbReference type="GO" id="GO:0008233">
    <property type="term" value="F:peptidase activity"/>
    <property type="evidence" value="ECO:0007669"/>
    <property type="project" value="InterPro"/>
</dbReference>
<evidence type="ECO:0000313" key="4">
    <source>
        <dbReference type="EMBL" id="RYP87769.1"/>
    </source>
</evidence>
<dbReference type="EMBL" id="SDKM01000005">
    <property type="protein sequence ID" value="RYP87769.1"/>
    <property type="molecule type" value="Genomic_DNA"/>
</dbReference>
<dbReference type="Pfam" id="PF09587">
    <property type="entry name" value="PGA_cap"/>
    <property type="match status" value="1"/>
</dbReference>
<keyword evidence="5" id="KW-1185">Reference proteome</keyword>
<feature type="region of interest" description="Disordered" evidence="2">
    <location>
        <begin position="572"/>
        <end position="593"/>
    </location>
</feature>
<comment type="caution">
    <text evidence="4">The sequence shown here is derived from an EMBL/GenBank/DDBJ whole genome shotgun (WGS) entry which is preliminary data.</text>
</comment>
<proteinExistence type="inferred from homology"/>
<gene>
    <name evidence="4" type="ORF">EKO23_05120</name>
</gene>
<accession>A0A4V1XZS5</accession>
<organism evidence="4 5">
    <name type="scientific">Nocardioides guangzhouensis</name>
    <dbReference type="NCBI Taxonomy" id="2497878"/>
    <lineage>
        <taxon>Bacteria</taxon>
        <taxon>Bacillati</taxon>
        <taxon>Actinomycetota</taxon>
        <taxon>Actinomycetes</taxon>
        <taxon>Propionibacteriales</taxon>
        <taxon>Nocardioidaceae</taxon>
        <taxon>Nocardioides</taxon>
    </lineage>
</organism>
<dbReference type="InterPro" id="IPR009045">
    <property type="entry name" value="Zn_M74/Hedgehog-like"/>
</dbReference>
<dbReference type="SUPFAM" id="SSF56300">
    <property type="entry name" value="Metallo-dependent phosphatases"/>
    <property type="match status" value="1"/>
</dbReference>
<dbReference type="Pfam" id="PF13539">
    <property type="entry name" value="Peptidase_M15_4"/>
    <property type="match status" value="1"/>
</dbReference>
<dbReference type="InterPro" id="IPR019079">
    <property type="entry name" value="Capsule_synth_CapA"/>
</dbReference>
<dbReference type="SMART" id="SM00854">
    <property type="entry name" value="PGA_cap"/>
    <property type="match status" value="1"/>
</dbReference>
<dbReference type="PANTHER" id="PTHR33393">
    <property type="entry name" value="POLYGLUTAMINE SYNTHESIS ACCESSORY PROTEIN RV0574C-RELATED"/>
    <property type="match status" value="1"/>
</dbReference>
<dbReference type="Gene3D" id="3.60.21.10">
    <property type="match status" value="1"/>
</dbReference>
<evidence type="ECO:0000259" key="3">
    <source>
        <dbReference type="SMART" id="SM00854"/>
    </source>
</evidence>
<dbReference type="Gene3D" id="3.30.1380.10">
    <property type="match status" value="1"/>
</dbReference>
<comment type="similarity">
    <text evidence="1">Belongs to the CapA family.</text>
</comment>
<dbReference type="PANTHER" id="PTHR33393:SF13">
    <property type="entry name" value="PGA BIOSYNTHESIS PROTEIN CAPA"/>
    <property type="match status" value="1"/>
</dbReference>
<dbReference type="Proteomes" id="UP000295198">
    <property type="component" value="Unassembled WGS sequence"/>
</dbReference>
<feature type="compositionally biased region" description="Polar residues" evidence="2">
    <location>
        <begin position="1"/>
        <end position="12"/>
    </location>
</feature>
<dbReference type="InterPro" id="IPR029052">
    <property type="entry name" value="Metallo-depent_PP-like"/>
</dbReference>
<feature type="domain" description="Capsule synthesis protein CapA" evidence="3">
    <location>
        <begin position="113"/>
        <end position="362"/>
    </location>
</feature>
<dbReference type="InterPro" id="IPR039561">
    <property type="entry name" value="Peptidase_M15C"/>
</dbReference>
<dbReference type="OrthoDB" id="9799970at2"/>
<name>A0A4V1XZS5_9ACTN</name>
<feature type="region of interest" description="Disordered" evidence="2">
    <location>
        <begin position="1"/>
        <end position="48"/>
    </location>
</feature>